<evidence type="ECO:0000256" key="1">
    <source>
        <dbReference type="SAM" id="Phobius"/>
    </source>
</evidence>
<comment type="caution">
    <text evidence="2">The sequence shown here is derived from an EMBL/GenBank/DDBJ whole genome shotgun (WGS) entry which is preliminary data.</text>
</comment>
<evidence type="ECO:0000313" key="2">
    <source>
        <dbReference type="EMBL" id="KAL1122447.1"/>
    </source>
</evidence>
<name>A0ABD0Y5A3_9HEMI</name>
<reference evidence="2 3" key="1">
    <citation type="submission" date="2024-07" db="EMBL/GenBank/DDBJ databases">
        <title>Chromosome-level genome assembly of the water stick insect Ranatra chinensis (Heteroptera: Nepidae).</title>
        <authorList>
            <person name="Liu X."/>
        </authorList>
    </citation>
    <scope>NUCLEOTIDE SEQUENCE [LARGE SCALE GENOMIC DNA]</scope>
    <source>
        <strain evidence="2">Cailab_2021Rc</strain>
        <tissue evidence="2">Muscle</tissue>
    </source>
</reference>
<keyword evidence="1" id="KW-1133">Transmembrane helix</keyword>
<keyword evidence="1" id="KW-0812">Transmembrane</keyword>
<dbReference type="Proteomes" id="UP001558652">
    <property type="component" value="Unassembled WGS sequence"/>
</dbReference>
<dbReference type="EMBL" id="JBFDAA010000013">
    <property type="protein sequence ID" value="KAL1122447.1"/>
    <property type="molecule type" value="Genomic_DNA"/>
</dbReference>
<sequence length="165" mass="18790">MRRGPVSEWCLEGERHEFRHMLLFARDPLGWMFQNMYLFLNIIAFNIDVLLRIGHQLFYTLVEYVPLHLTKPLLHCLLHLLISHLRSGGVYDVDVPTLFYLCRSLMNAEVRFGSALSLVVVDGALPPPPRALLSCPCSTIILLGLKLAKTPARSHGEIKLFELLV</sequence>
<gene>
    <name evidence="2" type="ORF">AAG570_002778</name>
</gene>
<dbReference type="AlphaFoldDB" id="A0ABD0Y5A3"/>
<organism evidence="2 3">
    <name type="scientific">Ranatra chinensis</name>
    <dbReference type="NCBI Taxonomy" id="642074"/>
    <lineage>
        <taxon>Eukaryota</taxon>
        <taxon>Metazoa</taxon>
        <taxon>Ecdysozoa</taxon>
        <taxon>Arthropoda</taxon>
        <taxon>Hexapoda</taxon>
        <taxon>Insecta</taxon>
        <taxon>Pterygota</taxon>
        <taxon>Neoptera</taxon>
        <taxon>Paraneoptera</taxon>
        <taxon>Hemiptera</taxon>
        <taxon>Heteroptera</taxon>
        <taxon>Panheteroptera</taxon>
        <taxon>Nepomorpha</taxon>
        <taxon>Nepidae</taxon>
        <taxon>Ranatrinae</taxon>
        <taxon>Ranatra</taxon>
    </lineage>
</organism>
<evidence type="ECO:0000313" key="3">
    <source>
        <dbReference type="Proteomes" id="UP001558652"/>
    </source>
</evidence>
<proteinExistence type="predicted"/>
<keyword evidence="3" id="KW-1185">Reference proteome</keyword>
<keyword evidence="1" id="KW-0472">Membrane</keyword>
<protein>
    <submittedName>
        <fullName evidence="2">Uncharacterized protein</fullName>
    </submittedName>
</protein>
<accession>A0ABD0Y5A3</accession>
<feature type="transmembrane region" description="Helical" evidence="1">
    <location>
        <begin position="31"/>
        <end position="51"/>
    </location>
</feature>